<evidence type="ECO:0000256" key="6">
    <source>
        <dbReference type="PROSITE-ProRule" id="PRU00175"/>
    </source>
</evidence>
<dbReference type="PROSITE" id="PS50089">
    <property type="entry name" value="ZF_RING_2"/>
    <property type="match status" value="1"/>
</dbReference>
<dbReference type="SMART" id="SM00184">
    <property type="entry name" value="RING"/>
    <property type="match status" value="1"/>
</dbReference>
<evidence type="ECO:0000256" key="5">
    <source>
        <dbReference type="ARBA" id="ARBA00022833"/>
    </source>
</evidence>
<feature type="domain" description="RING-type" evidence="7">
    <location>
        <begin position="45"/>
        <end position="89"/>
    </location>
</feature>
<dbReference type="EC" id="2.3.2.27" evidence="2"/>
<dbReference type="InterPro" id="IPR013083">
    <property type="entry name" value="Znf_RING/FYVE/PHD"/>
</dbReference>
<comment type="caution">
    <text evidence="8">The sequence shown here is derived from an EMBL/GenBank/DDBJ whole genome shotgun (WGS) entry which is preliminary data.</text>
</comment>
<evidence type="ECO:0000256" key="2">
    <source>
        <dbReference type="ARBA" id="ARBA00012483"/>
    </source>
</evidence>
<dbReference type="InterPro" id="IPR001841">
    <property type="entry name" value="Znf_RING"/>
</dbReference>
<dbReference type="GO" id="GO:0061630">
    <property type="term" value="F:ubiquitin protein ligase activity"/>
    <property type="evidence" value="ECO:0007669"/>
    <property type="project" value="UniProtKB-EC"/>
</dbReference>
<gene>
    <name evidence="8" type="ORF">RchiOBHm_Chr2g0161531</name>
</gene>
<dbReference type="EMBL" id="PDCK01000040">
    <property type="protein sequence ID" value="PRQ52988.1"/>
    <property type="molecule type" value="Genomic_DNA"/>
</dbReference>
<dbReference type="GO" id="GO:0016567">
    <property type="term" value="P:protein ubiquitination"/>
    <property type="evidence" value="ECO:0007669"/>
    <property type="project" value="TreeGrafter"/>
</dbReference>
<dbReference type="PANTHER" id="PTHR15710">
    <property type="entry name" value="E3 UBIQUITIN-PROTEIN LIGASE PRAJA"/>
    <property type="match status" value="1"/>
</dbReference>
<protein>
    <recommendedName>
        <fullName evidence="2">RING-type E3 ubiquitin transferase</fullName>
        <ecNumber evidence="2">2.3.2.27</ecNumber>
    </recommendedName>
</protein>
<dbReference type="GO" id="GO:0005737">
    <property type="term" value="C:cytoplasm"/>
    <property type="evidence" value="ECO:0007669"/>
    <property type="project" value="TreeGrafter"/>
</dbReference>
<sequence length="100" mass="10970">MLEPGGAVGVRGGGVGGMIPAIKSSIDGLEQVTVDITIITHSPSCSICLEDFAAYYQQEPITRLPCGHHYHVHCIVQWLEFSHLCPLCRYQMPTKDDQSN</sequence>
<organism evidence="8 9">
    <name type="scientific">Rosa chinensis</name>
    <name type="common">China rose</name>
    <dbReference type="NCBI Taxonomy" id="74649"/>
    <lineage>
        <taxon>Eukaryota</taxon>
        <taxon>Viridiplantae</taxon>
        <taxon>Streptophyta</taxon>
        <taxon>Embryophyta</taxon>
        <taxon>Tracheophyta</taxon>
        <taxon>Spermatophyta</taxon>
        <taxon>Magnoliopsida</taxon>
        <taxon>eudicotyledons</taxon>
        <taxon>Gunneridae</taxon>
        <taxon>Pentapetalae</taxon>
        <taxon>rosids</taxon>
        <taxon>fabids</taxon>
        <taxon>Rosales</taxon>
        <taxon>Rosaceae</taxon>
        <taxon>Rosoideae</taxon>
        <taxon>Rosoideae incertae sedis</taxon>
        <taxon>Rosa</taxon>
    </lineage>
</organism>
<dbReference type="PANTHER" id="PTHR15710:SF196">
    <property type="entry name" value="F6A14.12 PROTEIN-RELATED"/>
    <property type="match status" value="1"/>
</dbReference>
<accession>A0A2P6S2U5</accession>
<keyword evidence="3" id="KW-0479">Metal-binding</keyword>
<reference evidence="8 9" key="1">
    <citation type="journal article" date="2018" name="Nat. Genet.">
        <title>The Rosa genome provides new insights in the design of modern roses.</title>
        <authorList>
            <person name="Bendahmane M."/>
        </authorList>
    </citation>
    <scope>NUCLEOTIDE SEQUENCE [LARGE SCALE GENOMIC DNA]</scope>
    <source>
        <strain evidence="9">cv. Old Blush</strain>
    </source>
</reference>
<dbReference type="AlphaFoldDB" id="A0A2P6S2U5"/>
<keyword evidence="4 6" id="KW-0863">Zinc-finger</keyword>
<dbReference type="SUPFAM" id="SSF57850">
    <property type="entry name" value="RING/U-box"/>
    <property type="match status" value="1"/>
</dbReference>
<name>A0A2P6S2U5_ROSCH</name>
<dbReference type="GO" id="GO:0008270">
    <property type="term" value="F:zinc ion binding"/>
    <property type="evidence" value="ECO:0007669"/>
    <property type="project" value="UniProtKB-KW"/>
</dbReference>
<comment type="catalytic activity">
    <reaction evidence="1">
        <text>S-ubiquitinyl-[E2 ubiquitin-conjugating enzyme]-L-cysteine + [acceptor protein]-L-lysine = [E2 ubiquitin-conjugating enzyme]-L-cysteine + N(6)-ubiquitinyl-[acceptor protein]-L-lysine.</text>
        <dbReference type="EC" id="2.3.2.27"/>
    </reaction>
</comment>
<keyword evidence="5" id="KW-0862">Zinc</keyword>
<evidence type="ECO:0000313" key="9">
    <source>
        <dbReference type="Proteomes" id="UP000238479"/>
    </source>
</evidence>
<dbReference type="Gramene" id="PRQ52988">
    <property type="protein sequence ID" value="PRQ52988"/>
    <property type="gene ID" value="RchiOBHm_Chr2g0161531"/>
</dbReference>
<dbReference type="Gene3D" id="3.30.40.10">
    <property type="entry name" value="Zinc/RING finger domain, C3HC4 (zinc finger)"/>
    <property type="match status" value="1"/>
</dbReference>
<dbReference type="OMA" id="CRYSSLE"/>
<evidence type="ECO:0000256" key="3">
    <source>
        <dbReference type="ARBA" id="ARBA00022723"/>
    </source>
</evidence>
<evidence type="ECO:0000313" key="8">
    <source>
        <dbReference type="EMBL" id="PRQ52988.1"/>
    </source>
</evidence>
<proteinExistence type="predicted"/>
<evidence type="ECO:0000256" key="4">
    <source>
        <dbReference type="ARBA" id="ARBA00022771"/>
    </source>
</evidence>
<dbReference type="Proteomes" id="UP000238479">
    <property type="component" value="Chromosome 2"/>
</dbReference>
<evidence type="ECO:0000259" key="7">
    <source>
        <dbReference type="PROSITE" id="PS50089"/>
    </source>
</evidence>
<evidence type="ECO:0000256" key="1">
    <source>
        <dbReference type="ARBA" id="ARBA00000900"/>
    </source>
</evidence>
<dbReference type="Pfam" id="PF13639">
    <property type="entry name" value="zf-RING_2"/>
    <property type="match status" value="1"/>
</dbReference>
<keyword evidence="9" id="KW-1185">Reference proteome</keyword>